<gene>
    <name evidence="8" type="ORF">SAMN04324258_0675</name>
</gene>
<feature type="transmembrane region" description="Helical" evidence="6">
    <location>
        <begin position="245"/>
        <end position="267"/>
    </location>
</feature>
<comment type="subcellular location">
    <subcellularLocation>
        <location evidence="6">Cell membrane</location>
        <topology evidence="6">Multi-pass membrane protein</topology>
    </subcellularLocation>
    <subcellularLocation>
        <location evidence="1">Membrane</location>
        <topology evidence="1">Multi-pass membrane protein</topology>
    </subcellularLocation>
</comment>
<keyword evidence="3 6" id="KW-1133">Transmembrane helix</keyword>
<feature type="transmembrane region" description="Helical" evidence="6">
    <location>
        <begin position="190"/>
        <end position="209"/>
    </location>
</feature>
<evidence type="ECO:0000313" key="8">
    <source>
        <dbReference type="EMBL" id="SKC40125.1"/>
    </source>
</evidence>
<dbReference type="Proteomes" id="UP000189777">
    <property type="component" value="Unassembled WGS sequence"/>
</dbReference>
<evidence type="ECO:0000259" key="7">
    <source>
        <dbReference type="PROSITE" id="PS51012"/>
    </source>
</evidence>
<dbReference type="EMBL" id="FUZQ01000001">
    <property type="protein sequence ID" value="SKC40125.1"/>
    <property type="molecule type" value="Genomic_DNA"/>
</dbReference>
<dbReference type="Pfam" id="PF01061">
    <property type="entry name" value="ABC2_membrane"/>
    <property type="match status" value="1"/>
</dbReference>
<evidence type="ECO:0000256" key="6">
    <source>
        <dbReference type="RuleBase" id="RU361157"/>
    </source>
</evidence>
<comment type="similarity">
    <text evidence="6">Belongs to the ABC-2 integral membrane protein family.</text>
</comment>
<feature type="domain" description="ABC transmembrane type-2" evidence="7">
    <location>
        <begin position="44"/>
        <end position="270"/>
    </location>
</feature>
<dbReference type="InterPro" id="IPR047817">
    <property type="entry name" value="ABC2_TM_bact-type"/>
</dbReference>
<evidence type="ECO:0000256" key="4">
    <source>
        <dbReference type="ARBA" id="ARBA00023136"/>
    </source>
</evidence>
<keyword evidence="4 6" id="KW-0472">Membrane</keyword>
<evidence type="ECO:0000256" key="3">
    <source>
        <dbReference type="ARBA" id="ARBA00022989"/>
    </source>
</evidence>
<keyword evidence="5" id="KW-0046">Antibiotic resistance</keyword>
<dbReference type="GO" id="GO:0046677">
    <property type="term" value="P:response to antibiotic"/>
    <property type="evidence" value="ECO:0007669"/>
    <property type="project" value="UniProtKB-KW"/>
</dbReference>
<dbReference type="GO" id="GO:0043190">
    <property type="term" value="C:ATP-binding cassette (ABC) transporter complex"/>
    <property type="evidence" value="ECO:0007669"/>
    <property type="project" value="InterPro"/>
</dbReference>
<keyword evidence="2 6" id="KW-0812">Transmembrane</keyword>
<evidence type="ECO:0000256" key="2">
    <source>
        <dbReference type="ARBA" id="ARBA00022692"/>
    </source>
</evidence>
<organism evidence="8 9">
    <name type="scientific">Krasilnikoviella flava</name>
    <dbReference type="NCBI Taxonomy" id="526729"/>
    <lineage>
        <taxon>Bacteria</taxon>
        <taxon>Bacillati</taxon>
        <taxon>Actinomycetota</taxon>
        <taxon>Actinomycetes</taxon>
        <taxon>Micrococcales</taxon>
        <taxon>Promicromonosporaceae</taxon>
        <taxon>Krasilnikoviella</taxon>
    </lineage>
</organism>
<feature type="transmembrane region" description="Helical" evidence="6">
    <location>
        <begin position="43"/>
        <end position="67"/>
    </location>
</feature>
<dbReference type="PROSITE" id="PS51012">
    <property type="entry name" value="ABC_TM2"/>
    <property type="match status" value="1"/>
</dbReference>
<feature type="transmembrane region" description="Helical" evidence="6">
    <location>
        <begin position="159"/>
        <end position="183"/>
    </location>
</feature>
<dbReference type="InterPro" id="IPR051784">
    <property type="entry name" value="Nod_factor_ABC_transporter"/>
</dbReference>
<keyword evidence="6" id="KW-0813">Transport</keyword>
<dbReference type="InterPro" id="IPR013525">
    <property type="entry name" value="ABC2_TM"/>
</dbReference>
<dbReference type="GO" id="GO:0140359">
    <property type="term" value="F:ABC-type transporter activity"/>
    <property type="evidence" value="ECO:0007669"/>
    <property type="project" value="InterPro"/>
</dbReference>
<accession>A0A1T5ILV7</accession>
<feature type="transmembrane region" description="Helical" evidence="6">
    <location>
        <begin position="79"/>
        <end position="101"/>
    </location>
</feature>
<evidence type="ECO:0000256" key="1">
    <source>
        <dbReference type="ARBA" id="ARBA00004141"/>
    </source>
</evidence>
<feature type="transmembrane region" description="Helical" evidence="6">
    <location>
        <begin position="122"/>
        <end position="147"/>
    </location>
</feature>
<dbReference type="OrthoDB" id="670210at2"/>
<dbReference type="PANTHER" id="PTHR43229">
    <property type="entry name" value="NODULATION PROTEIN J"/>
    <property type="match status" value="1"/>
</dbReference>
<evidence type="ECO:0000256" key="5">
    <source>
        <dbReference type="ARBA" id="ARBA00023251"/>
    </source>
</evidence>
<proteinExistence type="inferred from homology"/>
<dbReference type="RefSeq" id="WP_079570912.1">
    <property type="nucleotide sequence ID" value="NZ_FUZQ01000001.1"/>
</dbReference>
<name>A0A1T5ILV7_9MICO</name>
<protein>
    <recommendedName>
        <fullName evidence="6">Transport permease protein</fullName>
    </recommendedName>
</protein>
<dbReference type="STRING" id="526729.SAMN04324258_0675"/>
<keyword evidence="9" id="KW-1185">Reference proteome</keyword>
<dbReference type="InterPro" id="IPR000412">
    <property type="entry name" value="ABC_2_transport"/>
</dbReference>
<dbReference type="PANTHER" id="PTHR43229:SF2">
    <property type="entry name" value="NODULATION PROTEIN J"/>
    <property type="match status" value="1"/>
</dbReference>
<dbReference type="AlphaFoldDB" id="A0A1T5ILV7"/>
<evidence type="ECO:0000313" key="9">
    <source>
        <dbReference type="Proteomes" id="UP000189777"/>
    </source>
</evidence>
<keyword evidence="6" id="KW-1003">Cell membrane</keyword>
<dbReference type="PIRSF" id="PIRSF006648">
    <property type="entry name" value="DrrB"/>
    <property type="match status" value="1"/>
</dbReference>
<reference evidence="8 9" key="1">
    <citation type="submission" date="2017-02" db="EMBL/GenBank/DDBJ databases">
        <authorList>
            <person name="Peterson S.W."/>
        </authorList>
    </citation>
    <scope>NUCLEOTIDE SEQUENCE [LARGE SCALE GENOMIC DNA]</scope>
    <source>
        <strain evidence="8 9">DSM 21481</strain>
    </source>
</reference>
<sequence length="273" mass="28854">MTTTLAPAARTASGPVRSAAVRAPLRDIATMTRREARRSMRSIDGLITAFALPVLIMSAFVIVFGGAISGGTGGDYIDYVVPGVLVMCLGMNSATAATGVAQDMTTGTIDRFKTLPIFSSSALWGHVIASVVRNLASVVVVMLVSVAYGFRPDADLGQWLGFVGFAVLAVVTFTWLCVVFGLVMSVEASMSVSMIFLFVPYLSSGFVPVDTMPDWLHGFAENQPFTPIIETVRGLLAGTPDAGTIVTACVWLVGFLAASVVVGSVLYRRRTAR</sequence>